<feature type="chain" id="PRO_5042093281" evidence="1">
    <location>
        <begin position="21"/>
        <end position="137"/>
    </location>
</feature>
<dbReference type="EMBL" id="CP090895">
    <property type="protein sequence ID" value="ULT91534.1"/>
    <property type="molecule type" value="Genomic_DNA"/>
</dbReference>
<evidence type="ECO:0000313" key="3">
    <source>
        <dbReference type="Proteomes" id="UP000827892"/>
    </source>
</evidence>
<evidence type="ECO:0000256" key="1">
    <source>
        <dbReference type="SAM" id="SignalP"/>
    </source>
</evidence>
<dbReference type="Proteomes" id="UP000827892">
    <property type="component" value="Chromosome V"/>
</dbReference>
<sequence length="137" mass="15552">MYRAAGLVALLALFGQAVLVEEWDNINVPSTIYLNLGANATIGLPVSANYRREIRNCTTTCNYDEQLYRVCNEKNKKTCGYWESVKTKKKVASGKTTYNKNKKALIIKNMKESDFGKYMTGNKKTSRYVERIVSFGK</sequence>
<name>A0AAE9D1D2_CAEBR</name>
<accession>A0AAE9D1D2</accession>
<dbReference type="PANTHER" id="PTHR35182:SF8">
    <property type="entry name" value="SECRETED SALIVARY PROTEIN"/>
    <property type="match status" value="1"/>
</dbReference>
<proteinExistence type="predicted"/>
<reference evidence="2 3" key="1">
    <citation type="submission" date="2022-02" db="EMBL/GenBank/DDBJ databases">
        <title>Chromosome-level reference genomes for two strains of Caenorhabditis briggsae: an improved platform for comparative genomics.</title>
        <authorList>
            <person name="Stevens L."/>
            <person name="Andersen E.C."/>
        </authorList>
    </citation>
    <scope>NUCLEOTIDE SEQUENCE [LARGE SCALE GENOMIC DNA]</scope>
    <source>
        <strain evidence="2">QX1410_ONT</strain>
        <tissue evidence="2">Whole-organism</tissue>
    </source>
</reference>
<organism evidence="2 3">
    <name type="scientific">Caenorhabditis briggsae</name>
    <dbReference type="NCBI Taxonomy" id="6238"/>
    <lineage>
        <taxon>Eukaryota</taxon>
        <taxon>Metazoa</taxon>
        <taxon>Ecdysozoa</taxon>
        <taxon>Nematoda</taxon>
        <taxon>Chromadorea</taxon>
        <taxon>Rhabditida</taxon>
        <taxon>Rhabditina</taxon>
        <taxon>Rhabditomorpha</taxon>
        <taxon>Rhabditoidea</taxon>
        <taxon>Rhabditidae</taxon>
        <taxon>Peloderinae</taxon>
        <taxon>Caenorhabditis</taxon>
    </lineage>
</organism>
<feature type="signal peptide" evidence="1">
    <location>
        <begin position="1"/>
        <end position="20"/>
    </location>
</feature>
<protein>
    <submittedName>
        <fullName evidence="2">Uncharacterized protein</fullName>
    </submittedName>
</protein>
<gene>
    <name evidence="2" type="ORF">L3Y34_009263</name>
</gene>
<dbReference type="PANTHER" id="PTHR35182">
    <property type="entry name" value="PROTEIN CBG13762"/>
    <property type="match status" value="1"/>
</dbReference>
<dbReference type="AlphaFoldDB" id="A0AAE9D1D2"/>
<keyword evidence="1" id="KW-0732">Signal</keyword>
<evidence type="ECO:0000313" key="2">
    <source>
        <dbReference type="EMBL" id="ULT91534.1"/>
    </source>
</evidence>